<name>A0A804KCR0_MUSAM</name>
<evidence type="ECO:0000256" key="4">
    <source>
        <dbReference type="SAM" id="MobiDB-lite"/>
    </source>
</evidence>
<dbReference type="EMBL" id="HG996472">
    <property type="protein sequence ID" value="CAG1833253.1"/>
    <property type="molecule type" value="Genomic_DNA"/>
</dbReference>
<gene>
    <name evidence="6" type="ORF">GSMUA_91730.1</name>
</gene>
<keyword evidence="2 3" id="KW-0539">Nucleus</keyword>
<feature type="compositionally biased region" description="Polar residues" evidence="4">
    <location>
        <begin position="183"/>
        <end position="192"/>
    </location>
</feature>
<reference evidence="7" key="2">
    <citation type="submission" date="2021-05" db="UniProtKB">
        <authorList>
            <consortium name="EnsemblPlants"/>
        </authorList>
    </citation>
    <scope>IDENTIFICATION</scope>
    <source>
        <strain evidence="7">subsp. malaccensis</strain>
    </source>
</reference>
<dbReference type="CDD" id="cd00183">
    <property type="entry name" value="TFIIS_I"/>
    <property type="match status" value="1"/>
</dbReference>
<feature type="compositionally biased region" description="Low complexity" evidence="4">
    <location>
        <begin position="222"/>
        <end position="232"/>
    </location>
</feature>
<dbReference type="Gramene" id="Ma08_t30930.2">
    <property type="protein sequence ID" value="Ma08_p30930.2"/>
    <property type="gene ID" value="Ma08_g30930"/>
</dbReference>
<dbReference type="OrthoDB" id="550309at2759"/>
<dbReference type="PANTHER" id="PTHR47210:SF1">
    <property type="entry name" value="MEDIATOR OF RNA POLYMERASE II TRANSCRIPTION SUBUNIT 26C-RELATED"/>
    <property type="match status" value="1"/>
</dbReference>
<evidence type="ECO:0000256" key="3">
    <source>
        <dbReference type="PROSITE-ProRule" id="PRU00649"/>
    </source>
</evidence>
<feature type="region of interest" description="Disordered" evidence="4">
    <location>
        <begin position="1"/>
        <end position="22"/>
    </location>
</feature>
<dbReference type="PANTHER" id="PTHR47210">
    <property type="entry name" value="MEDIATOR OF RNA POLYMERASE II TRANSCRIPTION SUBUNIT 26C-RELATED"/>
    <property type="match status" value="1"/>
</dbReference>
<dbReference type="InParanoid" id="A0A804KCR0"/>
<feature type="compositionally biased region" description="Basic and acidic residues" evidence="4">
    <location>
        <begin position="308"/>
        <end position="344"/>
    </location>
</feature>
<evidence type="ECO:0000256" key="2">
    <source>
        <dbReference type="ARBA" id="ARBA00023242"/>
    </source>
</evidence>
<dbReference type="EnsemblPlants" id="Ma08_t30930.2">
    <property type="protein sequence ID" value="Ma08_p30930.2"/>
    <property type="gene ID" value="Ma08_g30930"/>
</dbReference>
<keyword evidence="8" id="KW-1185">Reference proteome</keyword>
<dbReference type="InterPro" id="IPR044790">
    <property type="entry name" value="MD26C-like"/>
</dbReference>
<proteinExistence type="predicted"/>
<organism evidence="7 8">
    <name type="scientific">Musa acuminata subsp. malaccensis</name>
    <name type="common">Wild banana</name>
    <name type="synonym">Musa malaccensis</name>
    <dbReference type="NCBI Taxonomy" id="214687"/>
    <lineage>
        <taxon>Eukaryota</taxon>
        <taxon>Viridiplantae</taxon>
        <taxon>Streptophyta</taxon>
        <taxon>Embryophyta</taxon>
        <taxon>Tracheophyta</taxon>
        <taxon>Spermatophyta</taxon>
        <taxon>Magnoliopsida</taxon>
        <taxon>Liliopsida</taxon>
        <taxon>Zingiberales</taxon>
        <taxon>Musaceae</taxon>
        <taxon>Musa</taxon>
    </lineage>
</organism>
<feature type="compositionally biased region" description="Polar residues" evidence="4">
    <location>
        <begin position="209"/>
        <end position="219"/>
    </location>
</feature>
<feature type="region of interest" description="Disordered" evidence="4">
    <location>
        <begin position="183"/>
        <end position="261"/>
    </location>
</feature>
<feature type="compositionally biased region" description="Basic and acidic residues" evidence="4">
    <location>
        <begin position="240"/>
        <end position="254"/>
    </location>
</feature>
<feature type="region of interest" description="Disordered" evidence="4">
    <location>
        <begin position="71"/>
        <end position="98"/>
    </location>
</feature>
<feature type="region of interest" description="Disordered" evidence="4">
    <location>
        <begin position="308"/>
        <end position="364"/>
    </location>
</feature>
<feature type="domain" description="TFIIS N-terminal" evidence="5">
    <location>
        <begin position="108"/>
        <end position="180"/>
    </location>
</feature>
<dbReference type="AlphaFoldDB" id="A0A804KCR0"/>
<dbReference type="SUPFAM" id="SSF47676">
    <property type="entry name" value="Conserved domain common to transcription factors TFIIS, elongin A, CRSP70"/>
    <property type="match status" value="1"/>
</dbReference>
<dbReference type="InterPro" id="IPR003617">
    <property type="entry name" value="TFIIS/CRSP70_N_sub"/>
</dbReference>
<dbReference type="SMART" id="SM00509">
    <property type="entry name" value="TFS2N"/>
    <property type="match status" value="1"/>
</dbReference>
<dbReference type="Gene3D" id="1.20.930.10">
    <property type="entry name" value="Conserved domain common to transcription factors TFIIS, elongin A, CRSP70"/>
    <property type="match status" value="1"/>
</dbReference>
<sequence>MIGGEELGVESGGATSRSEAMDAEELRRMLRGSGVDLWALLDTAVAVAAADHAEELRARRDGIVERLYAPPASLQKEEKGSSSPVMKTVHREEDEEDVEVNVEKRNVLAIKKSLEDADQRSEDSLVGLLQDLLDTDITFKALKETDIGRHVNVLRKHSSDQVRGLAKQVVRKWKDLVDGWVKSNSAGDSTASPAILTDGDSPHEHLGKNHQNGHQTPERGSSPHSQYDYSSSERNTLETMEPKAKVNPPRKEALPTKPNGSAAPSVMCFTTFIRVSLHSTKVFHLLSSSCLLIADVTKTARSREARFCQETTSRELPRGTERQKATDDSGDGYPRDPKAEEFLRAQRRLPGEALVRKTTAAADR</sequence>
<protein>
    <submittedName>
        <fullName evidence="6">(wild Malaysian banana) hypothetical protein</fullName>
    </submittedName>
</protein>
<evidence type="ECO:0000313" key="7">
    <source>
        <dbReference type="EnsemblPlants" id="Ma08_p30930.2"/>
    </source>
</evidence>
<dbReference type="PROSITE" id="PS51319">
    <property type="entry name" value="TFIIS_N"/>
    <property type="match status" value="1"/>
</dbReference>
<dbReference type="InterPro" id="IPR035441">
    <property type="entry name" value="TFIIS/LEDGF_dom_sf"/>
</dbReference>
<dbReference type="InterPro" id="IPR017923">
    <property type="entry name" value="TFIIS_N"/>
</dbReference>
<evidence type="ECO:0000313" key="8">
    <source>
        <dbReference type="Proteomes" id="UP000012960"/>
    </source>
</evidence>
<dbReference type="KEGG" id="mus:103995845"/>
<dbReference type="GO" id="GO:0005634">
    <property type="term" value="C:nucleus"/>
    <property type="evidence" value="ECO:0007669"/>
    <property type="project" value="UniProtKB-SubCell"/>
</dbReference>
<evidence type="ECO:0000313" key="6">
    <source>
        <dbReference type="EMBL" id="CAG1833253.1"/>
    </source>
</evidence>
<evidence type="ECO:0000256" key="1">
    <source>
        <dbReference type="ARBA" id="ARBA00004123"/>
    </source>
</evidence>
<evidence type="ECO:0000259" key="5">
    <source>
        <dbReference type="PROSITE" id="PS51319"/>
    </source>
</evidence>
<reference evidence="6" key="1">
    <citation type="submission" date="2021-03" db="EMBL/GenBank/DDBJ databases">
        <authorList>
            <consortium name="Genoscope - CEA"/>
            <person name="William W."/>
        </authorList>
    </citation>
    <scope>NUCLEOTIDE SEQUENCE</scope>
    <source>
        <strain evidence="6">Doubled-haploid Pahang</strain>
    </source>
</reference>
<dbReference type="Proteomes" id="UP000012960">
    <property type="component" value="Unplaced"/>
</dbReference>
<accession>A0A804KCR0</accession>
<comment type="subcellular location">
    <subcellularLocation>
        <location evidence="1 3">Nucleus</location>
    </subcellularLocation>
</comment>
<dbReference type="Pfam" id="PF08711">
    <property type="entry name" value="Med26"/>
    <property type="match status" value="1"/>
</dbReference>